<dbReference type="AlphaFoldDB" id="A0A9J6FLD1"/>
<evidence type="ECO:0000313" key="2">
    <source>
        <dbReference type="EMBL" id="KAH9363861.1"/>
    </source>
</evidence>
<dbReference type="InterPro" id="IPR008974">
    <property type="entry name" value="TRAF-like"/>
</dbReference>
<reference evidence="2 3" key="1">
    <citation type="journal article" date="2020" name="Cell">
        <title>Large-Scale Comparative Analyses of Tick Genomes Elucidate Their Genetic Diversity and Vector Capacities.</title>
        <authorList>
            <consortium name="Tick Genome and Microbiome Consortium (TIGMIC)"/>
            <person name="Jia N."/>
            <person name="Wang J."/>
            <person name="Shi W."/>
            <person name="Du L."/>
            <person name="Sun Y."/>
            <person name="Zhan W."/>
            <person name="Jiang J.F."/>
            <person name="Wang Q."/>
            <person name="Zhang B."/>
            <person name="Ji P."/>
            <person name="Bell-Sakyi L."/>
            <person name="Cui X.M."/>
            <person name="Yuan T.T."/>
            <person name="Jiang B.G."/>
            <person name="Yang W.F."/>
            <person name="Lam T.T."/>
            <person name="Chang Q.C."/>
            <person name="Ding S.J."/>
            <person name="Wang X.J."/>
            <person name="Zhu J.G."/>
            <person name="Ruan X.D."/>
            <person name="Zhao L."/>
            <person name="Wei J.T."/>
            <person name="Ye R.Z."/>
            <person name="Que T.C."/>
            <person name="Du C.H."/>
            <person name="Zhou Y.H."/>
            <person name="Cheng J.X."/>
            <person name="Dai P.F."/>
            <person name="Guo W.B."/>
            <person name="Han X.H."/>
            <person name="Huang E.J."/>
            <person name="Li L.F."/>
            <person name="Wei W."/>
            <person name="Gao Y.C."/>
            <person name="Liu J.Z."/>
            <person name="Shao H.Z."/>
            <person name="Wang X."/>
            <person name="Wang C.C."/>
            <person name="Yang T.C."/>
            <person name="Huo Q.B."/>
            <person name="Li W."/>
            <person name="Chen H.Y."/>
            <person name="Chen S.E."/>
            <person name="Zhou L.G."/>
            <person name="Ni X.B."/>
            <person name="Tian J.H."/>
            <person name="Sheng Y."/>
            <person name="Liu T."/>
            <person name="Pan Y.S."/>
            <person name="Xia L.Y."/>
            <person name="Li J."/>
            <person name="Zhao F."/>
            <person name="Cao W.C."/>
        </authorList>
    </citation>
    <scope>NUCLEOTIDE SEQUENCE [LARGE SCALE GENOMIC DNA]</scope>
    <source>
        <strain evidence="2">HaeL-2018</strain>
    </source>
</reference>
<dbReference type="Gene3D" id="2.60.210.10">
    <property type="entry name" value="Apoptosis, Tumor Necrosis Factor Receptor Associated Protein 2, Chain A"/>
    <property type="match status" value="1"/>
</dbReference>
<name>A0A9J6FLD1_HAELO</name>
<accession>A0A9J6FLD1</accession>
<dbReference type="InterPro" id="IPR049342">
    <property type="entry name" value="TRAF1-6_MATH_dom"/>
</dbReference>
<keyword evidence="3" id="KW-1185">Reference proteome</keyword>
<comment type="caution">
    <text evidence="2">The sequence shown here is derived from an EMBL/GenBank/DDBJ whole genome shotgun (WGS) entry which is preliminary data.</text>
</comment>
<evidence type="ECO:0000259" key="1">
    <source>
        <dbReference type="Pfam" id="PF21355"/>
    </source>
</evidence>
<dbReference type="VEuPathDB" id="VectorBase:HLOH_060249"/>
<dbReference type="Pfam" id="PF21355">
    <property type="entry name" value="TRAF-mep_MATH"/>
    <property type="match status" value="1"/>
</dbReference>
<protein>
    <recommendedName>
        <fullName evidence="1">TRAF1-6 MATH domain-containing protein</fullName>
    </recommendedName>
</protein>
<dbReference type="EMBL" id="JABSTR010000002">
    <property type="protein sequence ID" value="KAH9363861.1"/>
    <property type="molecule type" value="Genomic_DNA"/>
</dbReference>
<dbReference type="SUPFAM" id="SSF49599">
    <property type="entry name" value="TRAF domain-like"/>
    <property type="match status" value="1"/>
</dbReference>
<organism evidence="2 3">
    <name type="scientific">Haemaphysalis longicornis</name>
    <name type="common">Bush tick</name>
    <dbReference type="NCBI Taxonomy" id="44386"/>
    <lineage>
        <taxon>Eukaryota</taxon>
        <taxon>Metazoa</taxon>
        <taxon>Ecdysozoa</taxon>
        <taxon>Arthropoda</taxon>
        <taxon>Chelicerata</taxon>
        <taxon>Arachnida</taxon>
        <taxon>Acari</taxon>
        <taxon>Parasitiformes</taxon>
        <taxon>Ixodida</taxon>
        <taxon>Ixodoidea</taxon>
        <taxon>Ixodidae</taxon>
        <taxon>Haemaphysalinae</taxon>
        <taxon>Haemaphysalis</taxon>
    </lineage>
</organism>
<proteinExistence type="predicted"/>
<feature type="domain" description="TRAF1-6 MATH" evidence="1">
    <location>
        <begin position="227"/>
        <end position="317"/>
    </location>
</feature>
<dbReference type="Proteomes" id="UP000821853">
    <property type="component" value="Chromosome 10"/>
</dbReference>
<gene>
    <name evidence="2" type="ORF">HPB48_009107</name>
</gene>
<evidence type="ECO:0000313" key="3">
    <source>
        <dbReference type="Proteomes" id="UP000821853"/>
    </source>
</evidence>
<sequence>MGVAHKDILSHLDSSSCLVAAEQSRKAQDRHISDSAAALESVHSFDTTVKENSDIDREVLPSMSEVRVAEDSNTGAIKTQLLELQETQARISQEKREMSAVLVSIEAKIDALAGELATGNGNVGNRLQKIEALIGECKTMGTTSGQALVDIQVHFKEKLNSLEAVSKAIVPDFRRESTPLEWTIRCWSSLKEDARLDKTAYNVAENEAYFHGYCIRPGVRIETIDGVQWFRLIFCLHKGAYDHLLSWPMKESFSLKIVKATGDCFEKYIRADTSSTDLKAFRRPETWRTNYVIAPEKIELAEIEENGCVKDEKVCVRFQVN</sequence>